<evidence type="ECO:0000313" key="1">
    <source>
        <dbReference type="EMBL" id="MDQ0475252.1"/>
    </source>
</evidence>
<accession>A0ABU0JLS7</accession>
<dbReference type="Proteomes" id="UP001242480">
    <property type="component" value="Unassembled WGS sequence"/>
</dbReference>
<protein>
    <submittedName>
        <fullName evidence="1">Uncharacterized protein</fullName>
    </submittedName>
</protein>
<gene>
    <name evidence="1" type="ORF">QO011_008294</name>
</gene>
<proteinExistence type="predicted"/>
<reference evidence="1 2" key="1">
    <citation type="submission" date="2023-07" db="EMBL/GenBank/DDBJ databases">
        <title>Genomic Encyclopedia of Type Strains, Phase IV (KMG-IV): sequencing the most valuable type-strain genomes for metagenomic binning, comparative biology and taxonomic classification.</title>
        <authorList>
            <person name="Goeker M."/>
        </authorList>
    </citation>
    <scope>NUCLEOTIDE SEQUENCE [LARGE SCALE GENOMIC DNA]</scope>
    <source>
        <strain evidence="1 2">DSM 19619</strain>
    </source>
</reference>
<comment type="caution">
    <text evidence="1">The sequence shown here is derived from an EMBL/GenBank/DDBJ whole genome shotgun (WGS) entry which is preliminary data.</text>
</comment>
<keyword evidence="2" id="KW-1185">Reference proteome</keyword>
<dbReference type="EMBL" id="JAUSVX010000032">
    <property type="protein sequence ID" value="MDQ0475252.1"/>
    <property type="molecule type" value="Genomic_DNA"/>
</dbReference>
<dbReference type="RefSeq" id="WP_307286228.1">
    <property type="nucleotide sequence ID" value="NZ_JAUSVX010000032.1"/>
</dbReference>
<organism evidence="1 2">
    <name type="scientific">Labrys wisconsinensis</name>
    <dbReference type="NCBI Taxonomy" id="425677"/>
    <lineage>
        <taxon>Bacteria</taxon>
        <taxon>Pseudomonadati</taxon>
        <taxon>Pseudomonadota</taxon>
        <taxon>Alphaproteobacteria</taxon>
        <taxon>Hyphomicrobiales</taxon>
        <taxon>Xanthobacteraceae</taxon>
        <taxon>Labrys</taxon>
    </lineage>
</organism>
<name>A0ABU0JLS7_9HYPH</name>
<sequence>MIAGYIADSSITLRDREVSLITTTFAAYPDGVAMTLTTIHFGSYLVALSWEDMAKLEEFLRAARTHPDVVAKVGA</sequence>
<evidence type="ECO:0000313" key="2">
    <source>
        <dbReference type="Proteomes" id="UP001242480"/>
    </source>
</evidence>